<comment type="caution">
    <text evidence="1">The sequence shown here is derived from an EMBL/GenBank/DDBJ whole genome shotgun (WGS) entry which is preliminary data.</text>
</comment>
<dbReference type="AlphaFoldDB" id="A0A0V1GBQ2"/>
<proteinExistence type="predicted"/>
<dbReference type="EMBL" id="JYDP01003517">
    <property type="protein sequence ID" value="KRY95703.1"/>
    <property type="molecule type" value="Genomic_DNA"/>
</dbReference>
<accession>A0A0V1GBQ2</accession>
<evidence type="ECO:0000313" key="2">
    <source>
        <dbReference type="Proteomes" id="UP000055024"/>
    </source>
</evidence>
<gene>
    <name evidence="1" type="ORF">T11_3986</name>
</gene>
<keyword evidence="2" id="KW-1185">Reference proteome</keyword>
<reference evidence="1 2" key="1">
    <citation type="submission" date="2015-01" db="EMBL/GenBank/DDBJ databases">
        <title>Evolution of Trichinella species and genotypes.</title>
        <authorList>
            <person name="Korhonen P.K."/>
            <person name="Edoardo P."/>
            <person name="Giuseppe L.R."/>
            <person name="Gasser R.B."/>
        </authorList>
    </citation>
    <scope>NUCLEOTIDE SEQUENCE [LARGE SCALE GENOMIC DNA]</scope>
    <source>
        <strain evidence="1">ISS1029</strain>
    </source>
</reference>
<evidence type="ECO:0000313" key="1">
    <source>
        <dbReference type="EMBL" id="KRY95703.1"/>
    </source>
</evidence>
<name>A0A0V1GBQ2_9BILA</name>
<dbReference type="Proteomes" id="UP000055024">
    <property type="component" value="Unassembled WGS sequence"/>
</dbReference>
<sequence length="33" mass="3937">MKGVSETDKRVREMPHLAIQTFLVQWPHLSSWQ</sequence>
<protein>
    <submittedName>
        <fullName evidence="1">Uncharacterized protein</fullName>
    </submittedName>
</protein>
<organism evidence="1 2">
    <name type="scientific">Trichinella zimbabwensis</name>
    <dbReference type="NCBI Taxonomy" id="268475"/>
    <lineage>
        <taxon>Eukaryota</taxon>
        <taxon>Metazoa</taxon>
        <taxon>Ecdysozoa</taxon>
        <taxon>Nematoda</taxon>
        <taxon>Enoplea</taxon>
        <taxon>Dorylaimia</taxon>
        <taxon>Trichinellida</taxon>
        <taxon>Trichinellidae</taxon>
        <taxon>Trichinella</taxon>
    </lineage>
</organism>